<dbReference type="Pfam" id="PF07992">
    <property type="entry name" value="Pyr_redox_2"/>
    <property type="match status" value="1"/>
</dbReference>
<dbReference type="AlphaFoldDB" id="A0A5C1YPQ3"/>
<proteinExistence type="predicted"/>
<name>A0A5C1YPQ3_9PROT</name>
<dbReference type="PRINTS" id="PR00411">
    <property type="entry name" value="PNDRDTASEI"/>
</dbReference>
<feature type="domain" description="FAD/NAD(P)-binding" evidence="5">
    <location>
        <begin position="5"/>
        <end position="303"/>
    </location>
</feature>
<dbReference type="PANTHER" id="PTHR43557">
    <property type="entry name" value="APOPTOSIS-INDUCING FACTOR 1"/>
    <property type="match status" value="1"/>
</dbReference>
<dbReference type="Proteomes" id="UP000324536">
    <property type="component" value="Chromosome"/>
</dbReference>
<dbReference type="KEGG" id="acek:FLP30_09670"/>
<gene>
    <name evidence="7" type="ORF">FLP30_09670</name>
</gene>
<comment type="cofactor">
    <cofactor evidence="1">
        <name>FAD</name>
        <dbReference type="ChEBI" id="CHEBI:57692"/>
    </cofactor>
</comment>
<feature type="domain" description="Reductase C-terminal" evidence="6">
    <location>
        <begin position="322"/>
        <end position="407"/>
    </location>
</feature>
<dbReference type="GO" id="GO:0005737">
    <property type="term" value="C:cytoplasm"/>
    <property type="evidence" value="ECO:0007669"/>
    <property type="project" value="TreeGrafter"/>
</dbReference>
<keyword evidence="3" id="KW-0274">FAD</keyword>
<dbReference type="OrthoDB" id="7809559at2"/>
<evidence type="ECO:0000313" key="7">
    <source>
        <dbReference type="EMBL" id="QEO17971.1"/>
    </source>
</evidence>
<dbReference type="EMBL" id="CP043506">
    <property type="protein sequence ID" value="QEO17971.1"/>
    <property type="molecule type" value="Genomic_DNA"/>
</dbReference>
<dbReference type="Gene3D" id="3.30.390.30">
    <property type="match status" value="1"/>
</dbReference>
<dbReference type="PANTHER" id="PTHR43557:SF2">
    <property type="entry name" value="RIESKE DOMAIN-CONTAINING PROTEIN-RELATED"/>
    <property type="match status" value="1"/>
</dbReference>
<dbReference type="InterPro" id="IPR036188">
    <property type="entry name" value="FAD/NAD-bd_sf"/>
</dbReference>
<dbReference type="InterPro" id="IPR023753">
    <property type="entry name" value="FAD/NAD-binding_dom"/>
</dbReference>
<dbReference type="InterPro" id="IPR028202">
    <property type="entry name" value="Reductase_C"/>
</dbReference>
<dbReference type="Gene3D" id="3.50.50.60">
    <property type="entry name" value="FAD/NAD(P)-binding domain"/>
    <property type="match status" value="2"/>
</dbReference>
<dbReference type="SUPFAM" id="SSF55424">
    <property type="entry name" value="FAD/NAD-linked reductases, dimerisation (C-terminal) domain"/>
    <property type="match status" value="1"/>
</dbReference>
<evidence type="ECO:0000256" key="2">
    <source>
        <dbReference type="ARBA" id="ARBA00022630"/>
    </source>
</evidence>
<reference evidence="7 8" key="1">
    <citation type="submission" date="2019-09" db="EMBL/GenBank/DDBJ databases">
        <title>Genome sequencing of strain KACC 21233.</title>
        <authorList>
            <person name="Heo J."/>
            <person name="Kim S.-J."/>
            <person name="Kim J.-S."/>
            <person name="Hong S.-B."/>
            <person name="Kwon S.-W."/>
        </authorList>
    </citation>
    <scope>NUCLEOTIDE SEQUENCE [LARGE SCALE GENOMIC DNA]</scope>
    <source>
        <strain evidence="7 8">KACC 21233</strain>
    </source>
</reference>
<accession>A0A5C1YPQ3</accession>
<evidence type="ECO:0000259" key="5">
    <source>
        <dbReference type="Pfam" id="PF07992"/>
    </source>
</evidence>
<keyword evidence="8" id="KW-1185">Reference proteome</keyword>
<dbReference type="Pfam" id="PF14759">
    <property type="entry name" value="Reductase_C"/>
    <property type="match status" value="1"/>
</dbReference>
<evidence type="ECO:0000259" key="6">
    <source>
        <dbReference type="Pfam" id="PF14759"/>
    </source>
</evidence>
<dbReference type="PRINTS" id="PR00368">
    <property type="entry name" value="FADPNR"/>
</dbReference>
<evidence type="ECO:0000256" key="3">
    <source>
        <dbReference type="ARBA" id="ARBA00022827"/>
    </source>
</evidence>
<protein>
    <submittedName>
        <fullName evidence="7">NAD(P)-binding protein</fullName>
    </submittedName>
</protein>
<evidence type="ECO:0000256" key="1">
    <source>
        <dbReference type="ARBA" id="ARBA00001974"/>
    </source>
</evidence>
<keyword evidence="2" id="KW-0285">Flavoprotein</keyword>
<organism evidence="7 8">
    <name type="scientific">Acetobacter vaccinii</name>
    <dbReference type="NCBI Taxonomy" id="2592655"/>
    <lineage>
        <taxon>Bacteria</taxon>
        <taxon>Pseudomonadati</taxon>
        <taxon>Pseudomonadota</taxon>
        <taxon>Alphaproteobacteria</taxon>
        <taxon>Acetobacterales</taxon>
        <taxon>Acetobacteraceae</taxon>
        <taxon>Acetobacter</taxon>
    </lineage>
</organism>
<dbReference type="SUPFAM" id="SSF51905">
    <property type="entry name" value="FAD/NAD(P)-binding domain"/>
    <property type="match status" value="1"/>
</dbReference>
<sequence>MAGGVVILGASHAGVQCAAALRDSGYKGAITLVDEGAEAPYQRPPLSKGFMTGATPLENLALRGDSFYSTEAIALKAGVRAERIVPALRQVILADGTSLEYETLVIATGGRGRPFLDHEPLGNVHTLRTLQDAWQIRAAIDQVDGPVAIIGGGYVGLELAATLRTSFGRDVHVFEASERLLARAASPSLSDLVAQKHRAAGTVLHLGCAVAGLAQSEGQVSGVVTDEGAVVATALVVKGVGILPNQELAAACGLACQDGILVDQYCRTSDPSIFAIGDCCRFPDAVSGKMLRLECVQNAHDQARAVASVIVGDAQPYAAVPWFWSDQLGMKLQTAGRWEPGMSCVVRDESEKGKISFFHFSESGRLGAVETVNHPSLHMLARRMLAAGLSPNPADCADATFDLKKLLS</sequence>
<evidence type="ECO:0000256" key="4">
    <source>
        <dbReference type="ARBA" id="ARBA00023002"/>
    </source>
</evidence>
<keyword evidence="4" id="KW-0560">Oxidoreductase</keyword>
<evidence type="ECO:0000313" key="8">
    <source>
        <dbReference type="Proteomes" id="UP000324536"/>
    </source>
</evidence>
<dbReference type="InterPro" id="IPR016156">
    <property type="entry name" value="FAD/NAD-linked_Rdtase_dimer_sf"/>
</dbReference>
<dbReference type="InterPro" id="IPR050446">
    <property type="entry name" value="FAD-oxidoreductase/Apoptosis"/>
</dbReference>
<dbReference type="GO" id="GO:0016651">
    <property type="term" value="F:oxidoreductase activity, acting on NAD(P)H"/>
    <property type="evidence" value="ECO:0007669"/>
    <property type="project" value="TreeGrafter"/>
</dbReference>
<dbReference type="RefSeq" id="WP_149279647.1">
    <property type="nucleotide sequence ID" value="NZ_CP043506.1"/>
</dbReference>